<name>A0ABV8S999_9BACL</name>
<proteinExistence type="predicted"/>
<evidence type="ECO:0000313" key="3">
    <source>
        <dbReference type="EMBL" id="MFC4303054.1"/>
    </source>
</evidence>
<dbReference type="PANTHER" id="PTHR40032">
    <property type="entry name" value="EXPORTED PROTEIN-RELATED"/>
    <property type="match status" value="1"/>
</dbReference>
<gene>
    <name evidence="3" type="ORF">ACFO1S_06290</name>
</gene>
<evidence type="ECO:0000259" key="2">
    <source>
        <dbReference type="Pfam" id="PF12671"/>
    </source>
</evidence>
<dbReference type="Proteomes" id="UP001595755">
    <property type="component" value="Unassembled WGS sequence"/>
</dbReference>
<dbReference type="RefSeq" id="WP_204605417.1">
    <property type="nucleotide sequence ID" value="NZ_JBHSED010000007.1"/>
</dbReference>
<keyword evidence="4" id="KW-1185">Reference proteome</keyword>
<comment type="caution">
    <text evidence="3">The sequence shown here is derived from an EMBL/GenBank/DDBJ whole genome shotgun (WGS) entry which is preliminary data.</text>
</comment>
<protein>
    <submittedName>
        <fullName evidence="3">Amidase domain-containing protein</fullName>
    </submittedName>
</protein>
<dbReference type="PANTHER" id="PTHR40032:SF1">
    <property type="entry name" value="EXPORTED PROTEIN"/>
    <property type="match status" value="1"/>
</dbReference>
<organism evidence="3 4">
    <name type="scientific">Cohnella boryungensis</name>
    <dbReference type="NCBI Taxonomy" id="768479"/>
    <lineage>
        <taxon>Bacteria</taxon>
        <taxon>Bacillati</taxon>
        <taxon>Bacillota</taxon>
        <taxon>Bacilli</taxon>
        <taxon>Bacillales</taxon>
        <taxon>Paenibacillaceae</taxon>
        <taxon>Cohnella</taxon>
    </lineage>
</organism>
<evidence type="ECO:0000313" key="4">
    <source>
        <dbReference type="Proteomes" id="UP001595755"/>
    </source>
</evidence>
<reference evidence="4" key="1">
    <citation type="journal article" date="2019" name="Int. J. Syst. Evol. Microbiol.">
        <title>The Global Catalogue of Microorganisms (GCM) 10K type strain sequencing project: providing services to taxonomists for standard genome sequencing and annotation.</title>
        <authorList>
            <consortium name="The Broad Institute Genomics Platform"/>
            <consortium name="The Broad Institute Genome Sequencing Center for Infectious Disease"/>
            <person name="Wu L."/>
            <person name="Ma J."/>
        </authorList>
    </citation>
    <scope>NUCLEOTIDE SEQUENCE [LARGE SCALE GENOMIC DNA]</scope>
    <source>
        <strain evidence="4">CGMCC 4.1641</strain>
    </source>
</reference>
<accession>A0ABV8S999</accession>
<dbReference type="Pfam" id="PF12671">
    <property type="entry name" value="Amidase_6"/>
    <property type="match status" value="1"/>
</dbReference>
<feature type="domain" description="Putative amidase" evidence="2">
    <location>
        <begin position="196"/>
        <end position="355"/>
    </location>
</feature>
<evidence type="ECO:0000256" key="1">
    <source>
        <dbReference type="SAM" id="MobiDB-lite"/>
    </source>
</evidence>
<dbReference type="EMBL" id="JBHSED010000007">
    <property type="protein sequence ID" value="MFC4303054.1"/>
    <property type="molecule type" value="Genomic_DNA"/>
</dbReference>
<sequence length="361" mass="41515">MSGQQTDWKQALYGYVNAINEAALHADSRLLSEAIPDRRHRERLNERVLLAARRDEQQGMRTTRSEMRVRIERSQVLRGEAAADLSIHLVRVVEQRNQIWSEERVERERVRFVRSGQAWRLDAVKEIPGERPASDEPLEPDDYQDAWGGEKQPAVPSAPYLNPAALSAAKTRVYAGHYPRDDGWGDYAGRSRGLPYRREAAVAYAERWWNEPNPAYENFEVNCTNYVSQCVYAGGAPMNYTGRRSSGWWYKGYANKEEQWSFSWAVAGALQRHLGDPRAYGLRAQTVSEPQQLKLGDVICYDWDGNGRVGHSTIVTAFTPDGMPLVNANTVSSRHRYWDYKDSYAWTDNTRYHFYHIADEF</sequence>
<dbReference type="InterPro" id="IPR024301">
    <property type="entry name" value="Amidase_6"/>
</dbReference>
<feature type="region of interest" description="Disordered" evidence="1">
    <location>
        <begin position="127"/>
        <end position="154"/>
    </location>
</feature>